<dbReference type="OrthoDB" id="9784492at2"/>
<feature type="domain" description="MoaB/Mog" evidence="3">
    <location>
        <begin position="6"/>
        <end position="148"/>
    </location>
</feature>
<dbReference type="RefSeq" id="WP_113657777.1">
    <property type="nucleotide sequence ID" value="NZ_KZ845664.1"/>
</dbReference>
<evidence type="ECO:0000256" key="2">
    <source>
        <dbReference type="ARBA" id="ARBA00023150"/>
    </source>
</evidence>
<dbReference type="SMART" id="SM00852">
    <property type="entry name" value="MoCF_biosynth"/>
    <property type="match status" value="1"/>
</dbReference>
<dbReference type="EMBL" id="QJKK01000002">
    <property type="protein sequence ID" value="RAL26092.1"/>
    <property type="molecule type" value="Genomic_DNA"/>
</dbReference>
<reference evidence="4 5" key="2">
    <citation type="submission" date="2018-06" db="EMBL/GenBank/DDBJ databases">
        <authorList>
            <person name="Zhirakovskaya E."/>
        </authorList>
    </citation>
    <scope>NUCLEOTIDE SEQUENCE [LARGE SCALE GENOMIC DNA]</scope>
    <source>
        <strain evidence="4 5">FBKL4.011</strain>
    </source>
</reference>
<dbReference type="PANTHER" id="PTHR43764:SF1">
    <property type="entry name" value="MOLYBDOPTERIN MOLYBDOTRANSFERASE"/>
    <property type="match status" value="1"/>
</dbReference>
<dbReference type="AlphaFoldDB" id="A0A364K7A0"/>
<keyword evidence="5" id="KW-1185">Reference proteome</keyword>
<dbReference type="InterPro" id="IPR001453">
    <property type="entry name" value="MoaB/Mog_dom"/>
</dbReference>
<dbReference type="NCBIfam" id="TIGR00177">
    <property type="entry name" value="molyb_syn"/>
    <property type="match status" value="1"/>
</dbReference>
<dbReference type="SUPFAM" id="SSF53218">
    <property type="entry name" value="Molybdenum cofactor biosynthesis proteins"/>
    <property type="match status" value="1"/>
</dbReference>
<keyword evidence="2" id="KW-0501">Molybdenum cofactor biosynthesis</keyword>
<proteinExistence type="predicted"/>
<keyword evidence="4" id="KW-0808">Transferase</keyword>
<name>A0A364K7A0_9BACL</name>
<organism evidence="4 5">
    <name type="scientific">Thermoflavimicrobium daqui</name>
    <dbReference type="NCBI Taxonomy" id="2137476"/>
    <lineage>
        <taxon>Bacteria</taxon>
        <taxon>Bacillati</taxon>
        <taxon>Bacillota</taxon>
        <taxon>Bacilli</taxon>
        <taxon>Bacillales</taxon>
        <taxon>Thermoactinomycetaceae</taxon>
        <taxon>Thermoflavimicrobium</taxon>
    </lineage>
</organism>
<accession>A0A364K7A0</accession>
<dbReference type="GO" id="GO:0016779">
    <property type="term" value="F:nucleotidyltransferase activity"/>
    <property type="evidence" value="ECO:0007669"/>
    <property type="project" value="UniProtKB-KW"/>
</dbReference>
<evidence type="ECO:0000259" key="3">
    <source>
        <dbReference type="SMART" id="SM00852"/>
    </source>
</evidence>
<evidence type="ECO:0000313" key="4">
    <source>
        <dbReference type="EMBL" id="RAL26092.1"/>
    </source>
</evidence>
<keyword evidence="4" id="KW-0548">Nucleotidyltransferase</keyword>
<dbReference type="PANTHER" id="PTHR43764">
    <property type="entry name" value="MOLYBDENUM COFACTOR BIOSYNTHESIS"/>
    <property type="match status" value="1"/>
</dbReference>
<reference evidence="4 5" key="1">
    <citation type="submission" date="2018-06" db="EMBL/GenBank/DDBJ databases">
        <title>Thermoflavimicrobium daqus sp. nov., a thermophilic microbe isolated from Moutai-flavour Daqu.</title>
        <authorList>
            <person name="Wang X."/>
            <person name="Zhou H."/>
        </authorList>
    </citation>
    <scope>NUCLEOTIDE SEQUENCE [LARGE SCALE GENOMIC DNA]</scope>
    <source>
        <strain evidence="4 5">FBKL4.011</strain>
    </source>
</reference>
<dbReference type="GO" id="GO:0006777">
    <property type="term" value="P:Mo-molybdopterin cofactor biosynthetic process"/>
    <property type="evidence" value="ECO:0007669"/>
    <property type="project" value="UniProtKB-KW"/>
</dbReference>
<comment type="caution">
    <text evidence="4">The sequence shown here is derived from an EMBL/GenBank/DDBJ whole genome shotgun (WGS) entry which is preliminary data.</text>
</comment>
<protein>
    <submittedName>
        <fullName evidence="4">Molybdopterin adenylyltransferase</fullName>
    </submittedName>
</protein>
<dbReference type="CDD" id="cd00886">
    <property type="entry name" value="MogA_MoaB"/>
    <property type="match status" value="1"/>
</dbReference>
<dbReference type="NCBIfam" id="NF006932">
    <property type="entry name" value="PRK09417.1"/>
    <property type="match status" value="1"/>
</dbReference>
<dbReference type="Gene3D" id="3.40.980.10">
    <property type="entry name" value="MoaB/Mog-like domain"/>
    <property type="match status" value="1"/>
</dbReference>
<dbReference type="InterPro" id="IPR036425">
    <property type="entry name" value="MoaB/Mog-like_dom_sf"/>
</dbReference>
<dbReference type="InterPro" id="IPR051920">
    <property type="entry name" value="MPT_Adenylyltrnsfr/MoaC-Rel"/>
</dbReference>
<comment type="pathway">
    <text evidence="1">Cofactor biosynthesis; molybdopterin biosynthesis.</text>
</comment>
<evidence type="ECO:0000256" key="1">
    <source>
        <dbReference type="ARBA" id="ARBA00005046"/>
    </source>
</evidence>
<dbReference type="Proteomes" id="UP000251213">
    <property type="component" value="Unassembled WGS sequence"/>
</dbReference>
<gene>
    <name evidence="4" type="ORF">DL897_03560</name>
</gene>
<dbReference type="Pfam" id="PF00994">
    <property type="entry name" value="MoCF_biosynth"/>
    <property type="match status" value="1"/>
</dbReference>
<evidence type="ECO:0000313" key="5">
    <source>
        <dbReference type="Proteomes" id="UP000251213"/>
    </source>
</evidence>
<sequence length="159" mass="17281">MSWKIGIITVSDRGTTGERIDLSGPALVELCNQWEVIAYEIIPDDQKTIEETLVQLADEKKCDLIFTTGGTGFAPRDVTPEATKAVIHKEVPGIPEAMRSATLTNTKFAILSRAIAGIRNQTLIINFPGSPKGVKECFAVIVDVLPHALQVLTKNVSHD</sequence>